<dbReference type="InterPro" id="IPR000831">
    <property type="entry name" value="Trp_repress"/>
</dbReference>
<dbReference type="EMBL" id="MWQO01000077">
    <property type="protein sequence ID" value="THD06534.1"/>
    <property type="molecule type" value="Genomic_DNA"/>
</dbReference>
<accession>A0A4S3KF26</accession>
<dbReference type="OrthoDB" id="2621539at2"/>
<dbReference type="NCBIfam" id="TIGR02531">
    <property type="entry name" value="yecD_yerC"/>
    <property type="match status" value="1"/>
</dbReference>
<dbReference type="GO" id="GO:0043565">
    <property type="term" value="F:sequence-specific DNA binding"/>
    <property type="evidence" value="ECO:0007669"/>
    <property type="project" value="InterPro"/>
</dbReference>
<protein>
    <recommendedName>
        <fullName evidence="4">DNA-binding transcriptional regulator</fullName>
    </recommendedName>
</protein>
<evidence type="ECO:0000256" key="1">
    <source>
        <dbReference type="SAM" id="MobiDB-lite"/>
    </source>
</evidence>
<dbReference type="STRING" id="993689.GCA_002077135_02607"/>
<reference evidence="2 3" key="1">
    <citation type="submission" date="2017-02" db="EMBL/GenBank/DDBJ databases">
        <title>Whole genome sequencing of Metallibacterium scheffleri DSM 24874 (T).</title>
        <authorList>
            <person name="Kumar S."/>
            <person name="Patil P."/>
            <person name="Patil P.B."/>
        </authorList>
    </citation>
    <scope>NUCLEOTIDE SEQUENCE [LARGE SCALE GENOMIC DNA]</scope>
    <source>
        <strain evidence="2 3">DSM 24874</strain>
    </source>
</reference>
<feature type="region of interest" description="Disordered" evidence="1">
    <location>
        <begin position="104"/>
        <end position="139"/>
    </location>
</feature>
<dbReference type="PANTHER" id="PTHR40080">
    <property type="entry name" value="LMO1763 PROTEIN"/>
    <property type="match status" value="1"/>
</dbReference>
<dbReference type="Proteomes" id="UP000307749">
    <property type="component" value="Unassembled WGS sequence"/>
</dbReference>
<proteinExistence type="predicted"/>
<dbReference type="InterPro" id="IPR013368">
    <property type="entry name" value="YecD_YerC"/>
</dbReference>
<dbReference type="Pfam" id="PF01371">
    <property type="entry name" value="Trp_repressor"/>
    <property type="match status" value="1"/>
</dbReference>
<sequence>MKRRSIEPRQPRTQTEESLCRALLSMRTVAEMRDFLRDLCTPAEVEALVDRWSVVPHLLTATPYREIHELTAVSITTIGRVARYLNQGNGGYLAAVARAQHARKPRRAIGASREQGNALRVTNTSAKPIRPRRSPEVRA</sequence>
<comment type="caution">
    <text evidence="2">The sequence shown here is derived from an EMBL/GenBank/DDBJ whole genome shotgun (WGS) entry which is preliminary data.</text>
</comment>
<gene>
    <name evidence="2" type="ORF">B1806_15885</name>
</gene>
<name>A0A4S3KF26_9GAMM</name>
<evidence type="ECO:0000313" key="2">
    <source>
        <dbReference type="EMBL" id="THD06534.1"/>
    </source>
</evidence>
<evidence type="ECO:0000313" key="3">
    <source>
        <dbReference type="Proteomes" id="UP000307749"/>
    </source>
</evidence>
<dbReference type="InterPro" id="IPR038116">
    <property type="entry name" value="TrpR-like_sf"/>
</dbReference>
<dbReference type="PANTHER" id="PTHR40080:SF1">
    <property type="entry name" value="TRPR-LIKE PROTEIN YERC_YECD"/>
    <property type="match status" value="1"/>
</dbReference>
<organism evidence="2 3">
    <name type="scientific">Metallibacterium scheffleri</name>
    <dbReference type="NCBI Taxonomy" id="993689"/>
    <lineage>
        <taxon>Bacteria</taxon>
        <taxon>Pseudomonadati</taxon>
        <taxon>Pseudomonadota</taxon>
        <taxon>Gammaproteobacteria</taxon>
        <taxon>Lysobacterales</taxon>
        <taxon>Rhodanobacteraceae</taxon>
        <taxon>Metallibacterium</taxon>
    </lineage>
</organism>
<evidence type="ECO:0008006" key="4">
    <source>
        <dbReference type="Google" id="ProtNLM"/>
    </source>
</evidence>
<dbReference type="GO" id="GO:0003700">
    <property type="term" value="F:DNA-binding transcription factor activity"/>
    <property type="evidence" value="ECO:0007669"/>
    <property type="project" value="InterPro"/>
</dbReference>
<dbReference type="SUPFAM" id="SSF48295">
    <property type="entry name" value="TrpR-like"/>
    <property type="match status" value="1"/>
</dbReference>
<dbReference type="InterPro" id="IPR010921">
    <property type="entry name" value="Trp_repressor/repl_initiator"/>
</dbReference>
<keyword evidence="3" id="KW-1185">Reference proteome</keyword>
<dbReference type="AlphaFoldDB" id="A0A4S3KF26"/>
<dbReference type="Gene3D" id="1.10.1270.10">
    <property type="entry name" value="TrpR-like"/>
    <property type="match status" value="1"/>
</dbReference>
<dbReference type="RefSeq" id="WP_081128347.1">
    <property type="nucleotide sequence ID" value="NZ_LDOS01000002.1"/>
</dbReference>